<keyword evidence="3" id="KW-1185">Reference proteome</keyword>
<name>D7C683_STRBB</name>
<dbReference type="InterPro" id="IPR001242">
    <property type="entry name" value="Condensation_dom"/>
</dbReference>
<protein>
    <submittedName>
        <fullName evidence="2">Condensation domain protein</fullName>
    </submittedName>
</protein>
<dbReference type="GO" id="GO:0008610">
    <property type="term" value="P:lipid biosynthetic process"/>
    <property type="evidence" value="ECO:0007669"/>
    <property type="project" value="UniProtKB-ARBA"/>
</dbReference>
<dbReference type="Gene3D" id="3.30.559.10">
    <property type="entry name" value="Chloramphenicol acetyltransferase-like domain"/>
    <property type="match status" value="1"/>
</dbReference>
<dbReference type="STRING" id="749414.SBI_00950"/>
<dbReference type="Pfam" id="PF00668">
    <property type="entry name" value="Condensation"/>
    <property type="match status" value="1"/>
</dbReference>
<dbReference type="eggNOG" id="COG1020">
    <property type="taxonomic scope" value="Bacteria"/>
</dbReference>
<accession>D7C683</accession>
<dbReference type="GO" id="GO:0003824">
    <property type="term" value="F:catalytic activity"/>
    <property type="evidence" value="ECO:0007669"/>
    <property type="project" value="InterPro"/>
</dbReference>
<organism evidence="2 3">
    <name type="scientific">Streptomyces bingchenggensis (strain BCW-1)</name>
    <dbReference type="NCBI Taxonomy" id="749414"/>
    <lineage>
        <taxon>Bacteria</taxon>
        <taxon>Bacillati</taxon>
        <taxon>Actinomycetota</taxon>
        <taxon>Actinomycetes</taxon>
        <taxon>Kitasatosporales</taxon>
        <taxon>Streptomycetaceae</taxon>
        <taxon>Streptomyces</taxon>
    </lineage>
</organism>
<dbReference type="Proteomes" id="UP000000377">
    <property type="component" value="Chromosome"/>
</dbReference>
<evidence type="ECO:0000313" key="3">
    <source>
        <dbReference type="Proteomes" id="UP000000377"/>
    </source>
</evidence>
<dbReference type="Gene3D" id="3.30.559.30">
    <property type="entry name" value="Nonribosomal peptide synthetase, condensation domain"/>
    <property type="match status" value="1"/>
</dbReference>
<proteinExistence type="predicted"/>
<dbReference type="PATRIC" id="fig|749414.3.peg.972"/>
<dbReference type="AlphaFoldDB" id="D7C683"/>
<feature type="domain" description="Condensation" evidence="1">
    <location>
        <begin position="3"/>
        <end position="173"/>
    </location>
</feature>
<dbReference type="HOGENOM" id="CLU_852358_0_0_11"/>
<sequence>MAAEPFDLTREFGWRGRLIMRSGAATHLVFTHHHLAADNWSQGILREEFQKALADPGALSGRADSYSLITMAEEQRGDAFKARRTAAERHWEKVLAASAELPEPRLTSDERPSHVLQAALRSTAAQTAAQQLADRLSLPKASVLLTAYTRAVARVCGLPSVPVRLQSSNRGNARWGSYVTSMNQWAAGCLDADPRAGFEELAQAVNKAAFLAYRMGIYDPDSIRLIKQRFPTASIDPEPVWAFNYMVRPAAGAADPEESDVPVVKWDEQVSAIGPKFHTRFIEDGSAALTIWLRGRQVSKELISELLLGIHEVLVSEARGLRSGER</sequence>
<evidence type="ECO:0000313" key="2">
    <source>
        <dbReference type="EMBL" id="ADI04071.1"/>
    </source>
</evidence>
<dbReference type="EMBL" id="CP002047">
    <property type="protein sequence ID" value="ADI04071.1"/>
    <property type="molecule type" value="Genomic_DNA"/>
</dbReference>
<gene>
    <name evidence="2" type="ordered locus">SBI_00950</name>
</gene>
<dbReference type="KEGG" id="sbh:SBI_00950"/>
<dbReference type="InterPro" id="IPR023213">
    <property type="entry name" value="CAT-like_dom_sf"/>
</dbReference>
<reference evidence="2 3" key="1">
    <citation type="journal article" date="2010" name="J. Bacteriol.">
        <title>Genome sequence of the milbemycin-producing bacterium Streptomyces bingchenggensis.</title>
        <authorList>
            <person name="Wang X.J."/>
            <person name="Yan Y.J."/>
            <person name="Zhang B."/>
            <person name="An J."/>
            <person name="Wang J.J."/>
            <person name="Tian J."/>
            <person name="Jiang L."/>
            <person name="Chen Y.H."/>
            <person name="Huang S.X."/>
            <person name="Yin M."/>
            <person name="Zhang J."/>
            <person name="Gao A.L."/>
            <person name="Liu C.X."/>
            <person name="Zhu Z.X."/>
            <person name="Xiang W.S."/>
        </authorList>
    </citation>
    <scope>NUCLEOTIDE SEQUENCE [LARGE SCALE GENOMIC DNA]</scope>
    <source>
        <strain evidence="2 3">BCW-1</strain>
    </source>
</reference>
<dbReference type="SUPFAM" id="SSF52777">
    <property type="entry name" value="CoA-dependent acyltransferases"/>
    <property type="match status" value="2"/>
</dbReference>
<evidence type="ECO:0000259" key="1">
    <source>
        <dbReference type="Pfam" id="PF00668"/>
    </source>
</evidence>